<dbReference type="EMBL" id="JBHFEH010000001">
    <property type="protein sequence ID" value="KAL2058711.1"/>
    <property type="molecule type" value="Genomic_DNA"/>
</dbReference>
<reference evidence="7 8" key="1">
    <citation type="submission" date="2024-09" db="EMBL/GenBank/DDBJ databases">
        <title>Rethinking Asexuality: The Enigmatic Case of Functional Sexual Genes in Lepraria (Stereocaulaceae).</title>
        <authorList>
            <person name="Doellman M."/>
            <person name="Sun Y."/>
            <person name="Barcenas-Pena A."/>
            <person name="Lumbsch H.T."/>
            <person name="Grewe F."/>
        </authorList>
    </citation>
    <scope>NUCLEOTIDE SEQUENCE [LARGE SCALE GENOMIC DNA]</scope>
    <source>
        <strain evidence="7 8">Grewe 0041</strain>
    </source>
</reference>
<comment type="subcellular location">
    <subcellularLocation>
        <location evidence="1">Membrane</location>
        <topology evidence="1">Multi-pass membrane protein</topology>
    </subcellularLocation>
</comment>
<proteinExistence type="predicted"/>
<feature type="transmembrane region" description="Helical" evidence="6">
    <location>
        <begin position="21"/>
        <end position="41"/>
    </location>
</feature>
<evidence type="ECO:0000313" key="7">
    <source>
        <dbReference type="EMBL" id="KAL2058711.1"/>
    </source>
</evidence>
<evidence type="ECO:0000256" key="1">
    <source>
        <dbReference type="ARBA" id="ARBA00004141"/>
    </source>
</evidence>
<protein>
    <submittedName>
        <fullName evidence="7">Uncharacterized protein</fullName>
    </submittedName>
</protein>
<sequence length="198" mass="23224">MATQIQSLLILNDSNYVFERWHGTLLVVAAASIAILFNTLFAKQLPLVERVMLLFHICGFFAVLIQLWLLAPKTPTKVVFTEFQNNGGWSSMGLSALIGHDGAGLCADWTRFSRAHVRNEGRVPRAPPWHDVDTHPQRRHRLDHGHSILFLHRQNRGRRKQPHRSTLHPSLLQRHELPCWRYCYERCYRFHDFVWYHN</sequence>
<name>A0ABR4BPI7_9LECA</name>
<dbReference type="Proteomes" id="UP001590951">
    <property type="component" value="Unassembled WGS sequence"/>
</dbReference>
<dbReference type="PANTHER" id="PTHR45649">
    <property type="entry name" value="AMINO-ACID PERMEASE BAT1"/>
    <property type="match status" value="1"/>
</dbReference>
<keyword evidence="5 6" id="KW-0472">Membrane</keyword>
<keyword evidence="4 6" id="KW-1133">Transmembrane helix</keyword>
<evidence type="ECO:0000256" key="2">
    <source>
        <dbReference type="ARBA" id="ARBA00022448"/>
    </source>
</evidence>
<evidence type="ECO:0000256" key="6">
    <source>
        <dbReference type="SAM" id="Phobius"/>
    </source>
</evidence>
<comment type="caution">
    <text evidence="7">The sequence shown here is derived from an EMBL/GenBank/DDBJ whole genome shotgun (WGS) entry which is preliminary data.</text>
</comment>
<gene>
    <name evidence="7" type="ORF">ABVK25_000002</name>
</gene>
<organism evidence="7 8">
    <name type="scientific">Lepraria finkii</name>
    <dbReference type="NCBI Taxonomy" id="1340010"/>
    <lineage>
        <taxon>Eukaryota</taxon>
        <taxon>Fungi</taxon>
        <taxon>Dikarya</taxon>
        <taxon>Ascomycota</taxon>
        <taxon>Pezizomycotina</taxon>
        <taxon>Lecanoromycetes</taxon>
        <taxon>OSLEUM clade</taxon>
        <taxon>Lecanoromycetidae</taxon>
        <taxon>Lecanorales</taxon>
        <taxon>Lecanorineae</taxon>
        <taxon>Stereocaulaceae</taxon>
        <taxon>Lepraria</taxon>
    </lineage>
</organism>
<dbReference type="PANTHER" id="PTHR45649:SF14">
    <property type="entry name" value="GABA PERMEASE"/>
    <property type="match status" value="1"/>
</dbReference>
<evidence type="ECO:0000256" key="3">
    <source>
        <dbReference type="ARBA" id="ARBA00022692"/>
    </source>
</evidence>
<feature type="transmembrane region" description="Helical" evidence="6">
    <location>
        <begin position="53"/>
        <end position="71"/>
    </location>
</feature>
<evidence type="ECO:0000313" key="8">
    <source>
        <dbReference type="Proteomes" id="UP001590951"/>
    </source>
</evidence>
<keyword evidence="3 6" id="KW-0812">Transmembrane</keyword>
<evidence type="ECO:0000256" key="5">
    <source>
        <dbReference type="ARBA" id="ARBA00023136"/>
    </source>
</evidence>
<keyword evidence="8" id="KW-1185">Reference proteome</keyword>
<accession>A0ABR4BPI7</accession>
<evidence type="ECO:0000256" key="4">
    <source>
        <dbReference type="ARBA" id="ARBA00022989"/>
    </source>
</evidence>
<keyword evidence="2" id="KW-0813">Transport</keyword>